<organism evidence="4 5">
    <name type="scientific">Polysphondylium violaceum</name>
    <dbReference type="NCBI Taxonomy" id="133409"/>
    <lineage>
        <taxon>Eukaryota</taxon>
        <taxon>Amoebozoa</taxon>
        <taxon>Evosea</taxon>
        <taxon>Eumycetozoa</taxon>
        <taxon>Dictyostelia</taxon>
        <taxon>Dictyosteliales</taxon>
        <taxon>Dictyosteliaceae</taxon>
        <taxon>Polysphondylium</taxon>
    </lineage>
</organism>
<evidence type="ECO:0000256" key="1">
    <source>
        <dbReference type="ARBA" id="ARBA00022737"/>
    </source>
</evidence>
<feature type="compositionally biased region" description="Low complexity" evidence="3">
    <location>
        <begin position="105"/>
        <end position="132"/>
    </location>
</feature>
<dbReference type="AlphaFoldDB" id="A0A8J4PSB9"/>
<dbReference type="OrthoDB" id="272549at2759"/>
<accession>A0A8J4PSB9</accession>
<feature type="region of interest" description="Disordered" evidence="3">
    <location>
        <begin position="1"/>
        <end position="40"/>
    </location>
</feature>
<comment type="caution">
    <text evidence="4">The sequence shown here is derived from an EMBL/GenBank/DDBJ whole genome shotgun (WGS) entry which is preliminary data.</text>
</comment>
<feature type="compositionally biased region" description="Low complexity" evidence="3">
    <location>
        <begin position="15"/>
        <end position="40"/>
    </location>
</feature>
<dbReference type="PANTHER" id="PTHR24111">
    <property type="entry name" value="LEUCINE-RICH REPEAT-CONTAINING PROTEIN 34"/>
    <property type="match status" value="1"/>
</dbReference>
<evidence type="ECO:0000256" key="3">
    <source>
        <dbReference type="SAM" id="MobiDB-lite"/>
    </source>
</evidence>
<dbReference type="Proteomes" id="UP000695562">
    <property type="component" value="Unassembled WGS sequence"/>
</dbReference>
<dbReference type="PANTHER" id="PTHR24111:SF0">
    <property type="entry name" value="LEUCINE-RICH REPEAT-CONTAINING PROTEIN"/>
    <property type="match status" value="1"/>
</dbReference>
<dbReference type="InterPro" id="IPR032675">
    <property type="entry name" value="LRR_dom_sf"/>
</dbReference>
<feature type="region of interest" description="Disordered" evidence="3">
    <location>
        <begin position="78"/>
        <end position="136"/>
    </location>
</feature>
<evidence type="ECO:0000313" key="5">
    <source>
        <dbReference type="Proteomes" id="UP000695562"/>
    </source>
</evidence>
<proteinExistence type="predicted"/>
<gene>
    <name evidence="4" type="ORF">CYY_006065</name>
</gene>
<feature type="compositionally biased region" description="Low complexity" evidence="3">
    <location>
        <begin position="82"/>
        <end position="97"/>
    </location>
</feature>
<reference evidence="4" key="1">
    <citation type="submission" date="2020-01" db="EMBL/GenBank/DDBJ databases">
        <title>Development of genomics and gene disruption for Polysphondylium violaceum indicates a role for the polyketide synthase stlB in stalk morphogenesis.</title>
        <authorList>
            <person name="Narita B."/>
            <person name="Kawabe Y."/>
            <person name="Kin K."/>
            <person name="Saito T."/>
            <person name="Gibbs R."/>
            <person name="Kuspa A."/>
            <person name="Muzny D."/>
            <person name="Queller D."/>
            <person name="Richards S."/>
            <person name="Strassman J."/>
            <person name="Sucgang R."/>
            <person name="Worley K."/>
            <person name="Schaap P."/>
        </authorList>
    </citation>
    <scope>NUCLEOTIDE SEQUENCE</scope>
    <source>
        <strain evidence="4">QSvi11</strain>
    </source>
</reference>
<keyword evidence="2" id="KW-0175">Coiled coil</keyword>
<dbReference type="InterPro" id="IPR052201">
    <property type="entry name" value="LRR-containing_regulator"/>
</dbReference>
<keyword evidence="1" id="KW-0677">Repeat</keyword>
<evidence type="ECO:0000313" key="4">
    <source>
        <dbReference type="EMBL" id="KAF2072627.1"/>
    </source>
</evidence>
<sequence>MPISSTSRFRKHSISNNNSNNNNNNKTTTTTTTTSTTSTNFNSLPVVEINNIDSILNKSNSSSSLSNFSIPKIQIPIETDQNNNNNNNNNSNNNNGNKSPRTIPKLNLLKINNSNNNINNSSNNLNNSNNSNEQEQSPRYLGLKILFSTSPRPVTPRNHSPRNSNNSQSQNQIIYNLQHLPQHLLEDIFYYVLDSILPSLLYTDLCTVSKSITKVIENMKGFVLIIGINESQSKLAIQWYQKHFRQVYKIKFVNQFFSNQELSRQFLDVYRSIEHDPSLDLSDNFINSDLLNAIAEKLKINRIMTYLNLSRTTFNLSQIQQQLENQNNNQQQQQQQQIININNIKEPIEESIIQQKDIDYLLKSLSLNSSLEVLEMNSCILSNKLQTLPLIPDSINNTSSGSLYYLDLGGMNLRLAVAIKLAEVLKSNSTITTLIYNNNSEGLDHIFKSITANTTLSNLNFSECSAFVSYENIEAFQIMIRTNPVIKYLDISKNLFADQNNSVSCIFSAFTANKGITYLNLSSLSSTVNNQAINIFPYLYQIYSTNKNIKSLIIPNNYFPEPTVYCSTDFLSIGNVITNLDLANLRLGDTKFIPIINSLTKYQKSNIIKLNLSINRLRKQSAIEIAKYLEKNDTLEELNLGFNFLREGVSLICNSLIENNNTVLKSLKLFATQIRNKEAKSIAKLLSVNKSIQELDIGLNIAIDPILHSLESNQSLTTLHVCFSSLKAPFLRLLQKNNNITNIDVSNSSFSTWKSTNLVNLLIKNKTISKINFSTEDGPNIFSKNSKMKIRVFPSKLYHFK</sequence>
<feature type="coiled-coil region" evidence="2">
    <location>
        <begin position="309"/>
        <end position="340"/>
    </location>
</feature>
<dbReference type="SUPFAM" id="SSF52047">
    <property type="entry name" value="RNI-like"/>
    <property type="match status" value="2"/>
</dbReference>
<dbReference type="Gene3D" id="3.80.10.10">
    <property type="entry name" value="Ribonuclease Inhibitor"/>
    <property type="match status" value="2"/>
</dbReference>
<dbReference type="EMBL" id="AJWJ01000263">
    <property type="protein sequence ID" value="KAF2072627.1"/>
    <property type="molecule type" value="Genomic_DNA"/>
</dbReference>
<name>A0A8J4PSB9_9MYCE</name>
<protein>
    <recommendedName>
        <fullName evidence="6">F-box domain-containing protein</fullName>
    </recommendedName>
</protein>
<evidence type="ECO:0008006" key="6">
    <source>
        <dbReference type="Google" id="ProtNLM"/>
    </source>
</evidence>
<keyword evidence="5" id="KW-1185">Reference proteome</keyword>
<evidence type="ECO:0000256" key="2">
    <source>
        <dbReference type="SAM" id="Coils"/>
    </source>
</evidence>